<feature type="compositionally biased region" description="Basic and acidic residues" evidence="1">
    <location>
        <begin position="482"/>
        <end position="499"/>
    </location>
</feature>
<accession>A0ABN9P1C1</accession>
<dbReference type="Proteomes" id="UP001190466">
    <property type="component" value="Chromosome"/>
</dbReference>
<protein>
    <submittedName>
        <fullName evidence="3">DUF222 domain-containing protein</fullName>
    </submittedName>
</protein>
<keyword evidence="4" id="KW-1185">Reference proteome</keyword>
<sequence>MFEQLPSPESLARADDAAVVSAIEAFGRAENSAAAARLAAVAELMARRLFDDDDERDKWACDGWDSVAAEVAAALGLSHRRASGQMHLAHALRTRLPRTAAKLAAGAISLRTAATIAWRTKLVETSEALATIDAELAARAAGWGPLSDSRLDTSIDAVLDEHDPDAKLEYHVGARARDIQFGKPDDTTGTTSVFGSLTSPDATLFDRRIRAMIANICSDDPRTVGQRRSDAVGLLLSGADRLACRCGKSDCGGAGTDDRAGTVVIHVVAEERAVRQASTAMTRPARTPSNQAAPTETEAAPTESGEPDTGRRPAAVLQGGRVVPAPLLAELIATGATLRPLRAPDQAAEPRYRPSAKLAAFIRARDLTCRFPGCNAPAERCDIEHTIPYQRGGPTHPSNLACLCRKHHLLKTFWTEWAETQHPDASITWTTPTGKTYTTYPGSRAVFPNWDTSTAALPPAAKPAASDADRGLQMPKRKRTRRAEQAQRIKSERARNGSG</sequence>
<feature type="compositionally biased region" description="Polar residues" evidence="1">
    <location>
        <begin position="276"/>
        <end position="291"/>
    </location>
</feature>
<dbReference type="InterPro" id="IPR003615">
    <property type="entry name" value="HNH_nuc"/>
</dbReference>
<evidence type="ECO:0000259" key="2">
    <source>
        <dbReference type="SMART" id="SM00507"/>
    </source>
</evidence>
<dbReference type="InterPro" id="IPR003870">
    <property type="entry name" value="DUF222"/>
</dbReference>
<name>A0ABN9P1C1_9MYCO</name>
<evidence type="ECO:0000313" key="4">
    <source>
        <dbReference type="Proteomes" id="UP001190466"/>
    </source>
</evidence>
<gene>
    <name evidence="3" type="ORF">MU0050_002039</name>
</gene>
<feature type="compositionally biased region" description="Low complexity" evidence="1">
    <location>
        <begin position="455"/>
        <end position="466"/>
    </location>
</feature>
<organism evidence="3 4">
    <name type="scientific">[Mycobacterium] wendilense</name>
    <dbReference type="NCBI Taxonomy" id="3064284"/>
    <lineage>
        <taxon>Bacteria</taxon>
        <taxon>Bacillati</taxon>
        <taxon>Actinomycetota</taxon>
        <taxon>Actinomycetes</taxon>
        <taxon>Mycobacteriales</taxon>
        <taxon>Mycobacteriaceae</taxon>
        <taxon>Mycolicibacter</taxon>
    </lineage>
</organism>
<evidence type="ECO:0000313" key="3">
    <source>
        <dbReference type="EMBL" id="CAJ1582353.1"/>
    </source>
</evidence>
<dbReference type="SMART" id="SM00507">
    <property type="entry name" value="HNHc"/>
    <property type="match status" value="1"/>
</dbReference>
<reference evidence="3 4" key="1">
    <citation type="submission" date="2023-08" db="EMBL/GenBank/DDBJ databases">
        <authorList>
            <person name="Folkvardsen B D."/>
            <person name="Norman A."/>
        </authorList>
    </citation>
    <scope>NUCLEOTIDE SEQUENCE [LARGE SCALE GENOMIC DNA]</scope>
    <source>
        <strain evidence="3 4">Mu0050</strain>
    </source>
</reference>
<dbReference type="EMBL" id="OY726395">
    <property type="protein sequence ID" value="CAJ1582353.1"/>
    <property type="molecule type" value="Genomic_DNA"/>
</dbReference>
<feature type="region of interest" description="Disordered" evidence="1">
    <location>
        <begin position="275"/>
        <end position="313"/>
    </location>
</feature>
<feature type="compositionally biased region" description="Low complexity" evidence="1">
    <location>
        <begin position="292"/>
        <end position="303"/>
    </location>
</feature>
<feature type="domain" description="HNH nuclease" evidence="2">
    <location>
        <begin position="357"/>
        <end position="409"/>
    </location>
</feature>
<proteinExistence type="predicted"/>
<dbReference type="CDD" id="cd00085">
    <property type="entry name" value="HNHc"/>
    <property type="match status" value="1"/>
</dbReference>
<dbReference type="Gene3D" id="1.10.30.50">
    <property type="match status" value="1"/>
</dbReference>
<evidence type="ECO:0000256" key="1">
    <source>
        <dbReference type="SAM" id="MobiDB-lite"/>
    </source>
</evidence>
<feature type="region of interest" description="Disordered" evidence="1">
    <location>
        <begin position="451"/>
        <end position="499"/>
    </location>
</feature>
<dbReference type="Pfam" id="PF02720">
    <property type="entry name" value="DUF222"/>
    <property type="match status" value="1"/>
</dbReference>
<dbReference type="RefSeq" id="WP_316516403.1">
    <property type="nucleotide sequence ID" value="NZ_OY726395.1"/>
</dbReference>